<sequence length="375" mass="42390">MAMDRSLIVQILREIKADPQQRISFRRYMELALYHPHLGYYRRPLPKIGKEGDFYTSPKVGEVFGWSLAQAMARMVDTFPPDTPWLLIEAGAGDGTLAQQVIQSLAEQEQLPAAFYLIESSHYHRTQLEELAGRCPVPLRLVNGVAEIPDGKPAILYSNELLDAFPVHRVTSDQGALRELYVAQEGEKSALTEVSGPLSRPELESYFRELKWQLPEGWTAEVPLDALEWLEEVGGWLEKGYLITLDYGGTVEELSRPERKQGTLRCYRQHQLHRDFYRDPGSSDMTSHVHFTALMERGKRLGLETLLYTDQSRFLQGAGIFKRWTLPPRDPFSPEAKRNRAIRHLAVAGGMGDAFQVLVQSKGIAQPVSGVTSEL</sequence>
<dbReference type="RefSeq" id="WP_091565495.1">
    <property type="nucleotide sequence ID" value="NZ_FMZA01000001.1"/>
</dbReference>
<accession>A0A1G6HQA1</accession>
<dbReference type="GO" id="GO:0035243">
    <property type="term" value="F:protein-arginine omega-N symmetric methyltransferase activity"/>
    <property type="evidence" value="ECO:0007669"/>
    <property type="project" value="TreeGrafter"/>
</dbReference>
<evidence type="ECO:0000313" key="4">
    <source>
        <dbReference type="Proteomes" id="UP000199387"/>
    </source>
</evidence>
<protein>
    <submittedName>
        <fullName evidence="3">SAM-dependent methyltransferase, MidA family</fullName>
    </submittedName>
</protein>
<dbReference type="SUPFAM" id="SSF53335">
    <property type="entry name" value="S-adenosyl-L-methionine-dependent methyltransferases"/>
    <property type="match status" value="1"/>
</dbReference>
<keyword evidence="2 3" id="KW-0808">Transferase</keyword>
<dbReference type="PANTHER" id="PTHR12049:SF7">
    <property type="entry name" value="PROTEIN ARGININE METHYLTRANSFERASE NDUFAF7, MITOCHONDRIAL"/>
    <property type="match status" value="1"/>
</dbReference>
<dbReference type="GO" id="GO:0032259">
    <property type="term" value="P:methylation"/>
    <property type="evidence" value="ECO:0007669"/>
    <property type="project" value="UniProtKB-KW"/>
</dbReference>
<dbReference type="InterPro" id="IPR003788">
    <property type="entry name" value="NDUFAF7"/>
</dbReference>
<dbReference type="InterPro" id="IPR038375">
    <property type="entry name" value="NDUFAF7_sf"/>
</dbReference>
<organism evidence="3 4">
    <name type="scientific">Melghirimyces thermohalophilus</name>
    <dbReference type="NCBI Taxonomy" id="1236220"/>
    <lineage>
        <taxon>Bacteria</taxon>
        <taxon>Bacillati</taxon>
        <taxon>Bacillota</taxon>
        <taxon>Bacilli</taxon>
        <taxon>Bacillales</taxon>
        <taxon>Thermoactinomycetaceae</taxon>
        <taxon>Melghirimyces</taxon>
    </lineage>
</organism>
<keyword evidence="4" id="KW-1185">Reference proteome</keyword>
<proteinExistence type="predicted"/>
<evidence type="ECO:0000256" key="1">
    <source>
        <dbReference type="ARBA" id="ARBA00022603"/>
    </source>
</evidence>
<evidence type="ECO:0000256" key="2">
    <source>
        <dbReference type="ARBA" id="ARBA00022679"/>
    </source>
</evidence>
<reference evidence="3 4" key="1">
    <citation type="submission" date="2016-10" db="EMBL/GenBank/DDBJ databases">
        <authorList>
            <person name="de Groot N.N."/>
        </authorList>
    </citation>
    <scope>NUCLEOTIDE SEQUENCE [LARGE SCALE GENOMIC DNA]</scope>
    <source>
        <strain evidence="3 4">DSM 45514</strain>
    </source>
</reference>
<dbReference type="EMBL" id="FMZA01000001">
    <property type="protein sequence ID" value="SDB96371.1"/>
    <property type="molecule type" value="Genomic_DNA"/>
</dbReference>
<gene>
    <name evidence="3" type="ORF">SAMN04488112_101157</name>
</gene>
<dbReference type="Proteomes" id="UP000199387">
    <property type="component" value="Unassembled WGS sequence"/>
</dbReference>
<dbReference type="OrthoDB" id="9794208at2"/>
<dbReference type="Pfam" id="PF02636">
    <property type="entry name" value="Methyltransf_28"/>
    <property type="match status" value="1"/>
</dbReference>
<dbReference type="STRING" id="1236220.SAMN04488112_101157"/>
<dbReference type="PANTHER" id="PTHR12049">
    <property type="entry name" value="PROTEIN ARGININE METHYLTRANSFERASE NDUFAF7, MITOCHONDRIAL"/>
    <property type="match status" value="1"/>
</dbReference>
<dbReference type="Gene3D" id="3.40.50.12710">
    <property type="match status" value="1"/>
</dbReference>
<dbReference type="AlphaFoldDB" id="A0A1G6HQA1"/>
<evidence type="ECO:0000313" key="3">
    <source>
        <dbReference type="EMBL" id="SDB96371.1"/>
    </source>
</evidence>
<dbReference type="InterPro" id="IPR029063">
    <property type="entry name" value="SAM-dependent_MTases_sf"/>
</dbReference>
<name>A0A1G6HQA1_9BACL</name>
<keyword evidence="1 3" id="KW-0489">Methyltransferase</keyword>